<name>A0A5C6BYF2_9BACT</name>
<dbReference type="PANTHER" id="PTHR36558">
    <property type="entry name" value="GLR1098 PROTEIN"/>
    <property type="match status" value="1"/>
</dbReference>
<organism evidence="2 3">
    <name type="scientific">Allorhodopirellula heiligendammensis</name>
    <dbReference type="NCBI Taxonomy" id="2714739"/>
    <lineage>
        <taxon>Bacteria</taxon>
        <taxon>Pseudomonadati</taxon>
        <taxon>Planctomycetota</taxon>
        <taxon>Planctomycetia</taxon>
        <taxon>Pirellulales</taxon>
        <taxon>Pirellulaceae</taxon>
        <taxon>Allorhodopirellula</taxon>
    </lineage>
</organism>
<gene>
    <name evidence="2" type="ORF">Poly21_40690</name>
</gene>
<dbReference type="CDD" id="cd06260">
    <property type="entry name" value="DUF820-like"/>
    <property type="match status" value="1"/>
</dbReference>
<dbReference type="Proteomes" id="UP000319908">
    <property type="component" value="Unassembled WGS sequence"/>
</dbReference>
<feature type="domain" description="Putative restriction endonuclease" evidence="1">
    <location>
        <begin position="12"/>
        <end position="180"/>
    </location>
</feature>
<evidence type="ECO:0000259" key="1">
    <source>
        <dbReference type="Pfam" id="PF05685"/>
    </source>
</evidence>
<keyword evidence="3" id="KW-1185">Reference proteome</keyword>
<evidence type="ECO:0000313" key="3">
    <source>
        <dbReference type="Proteomes" id="UP000319908"/>
    </source>
</evidence>
<comment type="caution">
    <text evidence="2">The sequence shown here is derived from an EMBL/GenBank/DDBJ whole genome shotgun (WGS) entry which is preliminary data.</text>
</comment>
<dbReference type="OrthoDB" id="9808428at2"/>
<protein>
    <recommendedName>
        <fullName evidence="1">Putative restriction endonuclease domain-containing protein</fullName>
    </recommendedName>
</protein>
<dbReference type="PANTHER" id="PTHR36558:SF1">
    <property type="entry name" value="RESTRICTION ENDONUCLEASE DOMAIN-CONTAINING PROTEIN-RELATED"/>
    <property type="match status" value="1"/>
</dbReference>
<reference evidence="2 3" key="1">
    <citation type="journal article" date="2020" name="Antonie Van Leeuwenhoek">
        <title>Rhodopirellula heiligendammensis sp. nov., Rhodopirellula pilleata sp. nov., and Rhodopirellula solitaria sp. nov. isolated from natural or artificial marine surfaces in Northern Germany and California, USA, and emended description of the genus Rhodopirellula.</title>
        <authorList>
            <person name="Kallscheuer N."/>
            <person name="Wiegand S."/>
            <person name="Jogler M."/>
            <person name="Boedeker C."/>
            <person name="Peeters S.H."/>
            <person name="Rast P."/>
            <person name="Heuer A."/>
            <person name="Jetten M.S.M."/>
            <person name="Rohde M."/>
            <person name="Jogler C."/>
        </authorList>
    </citation>
    <scope>NUCLEOTIDE SEQUENCE [LARGE SCALE GENOMIC DNA]</scope>
    <source>
        <strain evidence="2 3">Poly21</strain>
    </source>
</reference>
<evidence type="ECO:0000313" key="2">
    <source>
        <dbReference type="EMBL" id="TWU16862.1"/>
    </source>
</evidence>
<dbReference type="RefSeq" id="WP_146408408.1">
    <property type="nucleotide sequence ID" value="NZ_SJPU01000002.1"/>
</dbReference>
<dbReference type="EMBL" id="SJPU01000002">
    <property type="protein sequence ID" value="TWU16862.1"/>
    <property type="molecule type" value="Genomic_DNA"/>
</dbReference>
<dbReference type="SUPFAM" id="SSF52980">
    <property type="entry name" value="Restriction endonuclease-like"/>
    <property type="match status" value="1"/>
</dbReference>
<dbReference type="InterPro" id="IPR008538">
    <property type="entry name" value="Uma2"/>
</dbReference>
<dbReference type="InterPro" id="IPR012296">
    <property type="entry name" value="Nuclease_put_TT1808"/>
</dbReference>
<proteinExistence type="predicted"/>
<dbReference type="AlphaFoldDB" id="A0A5C6BYF2"/>
<dbReference type="Gene3D" id="3.90.1570.10">
    <property type="entry name" value="tt1808, chain A"/>
    <property type="match status" value="1"/>
</dbReference>
<dbReference type="Pfam" id="PF05685">
    <property type="entry name" value="Uma2"/>
    <property type="match status" value="1"/>
</dbReference>
<sequence length="196" mass="21781">MSTARNFDSLSVEEYLAGELESDIKYEYVNGRVYAMAGGKNLHHRIASRALVALAVKLGDSECEAYNSDAKVRVQIQAKTYFYYPDAMVVCESNPDDDTYQDRPVVIVEVISESTRRIDEGEKADHYLSIPSLQAYVLLEQSVAAARVLQRNDNGQFEESVFTQPDSVITIDALDLQLPLREIYAGIAFATEPGSA</sequence>
<dbReference type="InterPro" id="IPR011335">
    <property type="entry name" value="Restrct_endonuc-II-like"/>
</dbReference>
<accession>A0A5C6BYF2</accession>